<dbReference type="EMBL" id="CP158300">
    <property type="protein sequence ID" value="XBV87303.1"/>
    <property type="molecule type" value="Genomic_DNA"/>
</dbReference>
<reference evidence="2" key="1">
    <citation type="submission" date="2024-06" db="EMBL/GenBank/DDBJ databases">
        <title>Draft Genome Sequence of Deinococcus sonorensis Type Strain KR-87, a Biofilm Producing Representative of the Genus Deinococcus.</title>
        <authorList>
            <person name="Boren L.S."/>
            <person name="Grosso R.A."/>
            <person name="Hugenberg-Cox A.N."/>
            <person name="Hill J.T.E."/>
            <person name="Albert C.M."/>
            <person name="Tuohy J.M."/>
        </authorList>
    </citation>
    <scope>NUCLEOTIDE SEQUENCE</scope>
    <source>
        <strain evidence="2">KR-87</strain>
        <plasmid evidence="2">pDson02</plasmid>
    </source>
</reference>
<organism evidence="2">
    <name type="scientific">Deinococcus sonorensis KR-87</name>
    <dbReference type="NCBI Taxonomy" id="694439"/>
    <lineage>
        <taxon>Bacteria</taxon>
        <taxon>Thermotogati</taxon>
        <taxon>Deinococcota</taxon>
        <taxon>Deinococci</taxon>
        <taxon>Deinococcales</taxon>
        <taxon>Deinococcaceae</taxon>
        <taxon>Deinococcus</taxon>
    </lineage>
</organism>
<gene>
    <name evidence="2" type="ORF">ABOD76_21660</name>
</gene>
<name>A0AAU7UGM7_9DEIO</name>
<protein>
    <submittedName>
        <fullName evidence="2">DUF6504 family protein</fullName>
    </submittedName>
</protein>
<dbReference type="AlphaFoldDB" id="A0AAU7UGM7"/>
<sequence>MRDTQIPLDDVTVDRSGRPVRFRYQGRLQVVRQQLDDWRTGGRWWLDEPPRDCYLVETAQVLAELHREDPPSSRWWLARIQD</sequence>
<evidence type="ECO:0000259" key="1">
    <source>
        <dbReference type="Pfam" id="PF20114"/>
    </source>
</evidence>
<proteinExistence type="predicted"/>
<feature type="domain" description="DUF6504" evidence="1">
    <location>
        <begin position="12"/>
        <end position="82"/>
    </location>
</feature>
<dbReference type="InterPro" id="IPR045443">
    <property type="entry name" value="DUF6504"/>
</dbReference>
<geneLocation type="plasmid" evidence="2">
    <name>pDson02</name>
</geneLocation>
<dbReference type="KEGG" id="dsc:ABOD76_21660"/>
<evidence type="ECO:0000313" key="2">
    <source>
        <dbReference type="EMBL" id="XBV87303.1"/>
    </source>
</evidence>
<keyword evidence="2" id="KW-0614">Plasmid</keyword>
<accession>A0AAU7UGM7</accession>
<dbReference type="Pfam" id="PF20114">
    <property type="entry name" value="DUF6504"/>
    <property type="match status" value="1"/>
</dbReference>
<dbReference type="RefSeq" id="WP_350245453.1">
    <property type="nucleotide sequence ID" value="NZ_CP158300.1"/>
</dbReference>